<keyword evidence="5" id="KW-0812">Transmembrane</keyword>
<evidence type="ECO:0000313" key="9">
    <source>
        <dbReference type="Proteomes" id="UP001175353"/>
    </source>
</evidence>
<dbReference type="Pfam" id="PF00248">
    <property type="entry name" value="Aldo_ket_red"/>
    <property type="match status" value="1"/>
</dbReference>
<reference evidence="8" key="1">
    <citation type="submission" date="2023-06" db="EMBL/GenBank/DDBJ databases">
        <title>Black Yeasts Isolated from many extreme environments.</title>
        <authorList>
            <person name="Coleine C."/>
            <person name="Stajich J.E."/>
            <person name="Selbmann L."/>
        </authorList>
    </citation>
    <scope>NUCLEOTIDE SEQUENCE</scope>
    <source>
        <strain evidence="8">CCFEE 5200</strain>
    </source>
</reference>
<feature type="domain" description="Phosphatidic acid phosphatase type 2/haloperoxidase" evidence="7">
    <location>
        <begin position="464"/>
        <end position="684"/>
    </location>
</feature>
<evidence type="ECO:0000259" key="7">
    <source>
        <dbReference type="Pfam" id="PF01569"/>
    </source>
</evidence>
<feature type="transmembrane region" description="Helical" evidence="5">
    <location>
        <begin position="547"/>
        <end position="572"/>
    </location>
</feature>
<dbReference type="InterPro" id="IPR023210">
    <property type="entry name" value="NADP_OxRdtase_dom"/>
</dbReference>
<dbReference type="CDD" id="cd03390">
    <property type="entry name" value="PAP2_containing_1_like"/>
    <property type="match status" value="1"/>
</dbReference>
<dbReference type="FunFam" id="1.20.144.10:FF:000042">
    <property type="entry name" value="PAP2 domain protein"/>
    <property type="match status" value="1"/>
</dbReference>
<dbReference type="PROSITE" id="PS00063">
    <property type="entry name" value="ALDOKETO_REDUCTASE_3"/>
    <property type="match status" value="1"/>
</dbReference>
<dbReference type="GO" id="GO:0019568">
    <property type="term" value="P:arabinose catabolic process"/>
    <property type="evidence" value="ECO:0007669"/>
    <property type="project" value="UniProtKB-ARBA"/>
</dbReference>
<evidence type="ECO:0000256" key="2">
    <source>
        <dbReference type="ARBA" id="ARBA00007905"/>
    </source>
</evidence>
<dbReference type="PROSITE" id="PS00062">
    <property type="entry name" value="ALDOKETO_REDUCTASE_2"/>
    <property type="match status" value="1"/>
</dbReference>
<keyword evidence="9" id="KW-1185">Reference proteome</keyword>
<feature type="transmembrane region" description="Helical" evidence="5">
    <location>
        <begin position="362"/>
        <end position="388"/>
    </location>
</feature>
<dbReference type="PANTHER" id="PTHR11732">
    <property type="entry name" value="ALDO/KETO REDUCTASE"/>
    <property type="match status" value="1"/>
</dbReference>
<dbReference type="GO" id="GO:0042180">
    <property type="term" value="P:ketone metabolic process"/>
    <property type="evidence" value="ECO:0007669"/>
    <property type="project" value="UniProtKB-ARBA"/>
</dbReference>
<feature type="transmembrane region" description="Helical" evidence="5">
    <location>
        <begin position="658"/>
        <end position="680"/>
    </location>
</feature>
<evidence type="ECO:0000256" key="5">
    <source>
        <dbReference type="SAM" id="Phobius"/>
    </source>
</evidence>
<keyword evidence="5" id="KW-0472">Membrane</keyword>
<evidence type="ECO:0000256" key="4">
    <source>
        <dbReference type="ARBA" id="ARBA00023002"/>
    </source>
</evidence>
<feature type="transmembrane region" description="Helical" evidence="5">
    <location>
        <begin position="458"/>
        <end position="476"/>
    </location>
</feature>
<dbReference type="PRINTS" id="PR00069">
    <property type="entry name" value="ALDKETRDTASE"/>
</dbReference>
<feature type="domain" description="NADP-dependent oxidoreductase" evidence="6">
    <location>
        <begin position="20"/>
        <end position="274"/>
    </location>
</feature>
<dbReference type="Pfam" id="PF01569">
    <property type="entry name" value="PAP2"/>
    <property type="match status" value="1"/>
</dbReference>
<evidence type="ECO:0000256" key="3">
    <source>
        <dbReference type="ARBA" id="ARBA00022490"/>
    </source>
</evidence>
<sequence length="734" mass="80533">MTQWTKETFTLNTGAKIPAVGLGTWQSKPDEVRKAVAAALKAGYRHIDTALAYGNENEVGQGIKDSGVPREEIWVTTKLDNPWHKRVEEGITSSLKSLNMDYVDLYLIHWPSSSDPEDLKKHLPDWDYVKTWAEMQKVHSSGRAKNIGVSNFGIKHFDKLLNDESCKTTPAVNQIELHPNNPSPKLIDFCKSKGIHCTAYSCLGSTNSPLAKDETLAKIAKEKKLSVAQVLLVWGLQRGTSVIPKSVTEGRIQSNFELDGVKLSDAEMKELSSLPDRFKVCGDSWLPVKLLTQYGTFHIETSFFAVKRSPLQSTSRSNPSHLFTLAIAAQPQDYRSYSNDYDILTDNIAQQHRNRTMARPPIALILSYVLDWLVIIVIAAIAGGLNFVKPNHRPFSLLDLDISYPYIGETISTGTLAVVSLIAPAIIILIVVGALVPGPRVSRTLSRGQAFRLKLWEFEKGWAGLALAVATAFFITQGSKNLFGKPRPDFLGRCQPDLTNIAAHVVGGLGQDISSRWTLVNSGICTQADTAVLNDGFRSFPSGHSSFSWAGLLYLSLFLCSKFSIAIPYLPLQPTTADSITRQRNEHELLPLHQNRGVSGDSNIHDNTGEAALVGKQPAHSPVIIRNYAASPPNYTVILAFFPVAVAIYISSTRYSQFYHHGFDVISGSLIGIATAILAFRWYHLPLSRGQGWAWGPRSANRAFGIGVGTGGYVDHAEARSDTVGNGDVEAARV</sequence>
<evidence type="ECO:0000256" key="1">
    <source>
        <dbReference type="ARBA" id="ARBA00004496"/>
    </source>
</evidence>
<dbReference type="Proteomes" id="UP001175353">
    <property type="component" value="Unassembled WGS sequence"/>
</dbReference>
<evidence type="ECO:0008006" key="10">
    <source>
        <dbReference type="Google" id="ProtNLM"/>
    </source>
</evidence>
<accession>A0AAN6HF35</accession>
<keyword evidence="5" id="KW-1133">Transmembrane helix</keyword>
<dbReference type="GO" id="GO:0006066">
    <property type="term" value="P:alcohol metabolic process"/>
    <property type="evidence" value="ECO:0007669"/>
    <property type="project" value="UniProtKB-ARBA"/>
</dbReference>
<comment type="subcellular location">
    <subcellularLocation>
        <location evidence="1">Cytoplasm</location>
    </subcellularLocation>
</comment>
<dbReference type="Gene3D" id="3.20.20.100">
    <property type="entry name" value="NADP-dependent oxidoreductase domain"/>
    <property type="match status" value="1"/>
</dbReference>
<dbReference type="InterPro" id="IPR020471">
    <property type="entry name" value="AKR"/>
</dbReference>
<dbReference type="GO" id="GO:0004032">
    <property type="term" value="F:aldose reductase (NADPH) activity"/>
    <property type="evidence" value="ECO:0007669"/>
    <property type="project" value="UniProtKB-ARBA"/>
</dbReference>
<comment type="similarity">
    <text evidence="2">Belongs to the aldo/keto reductase family.</text>
</comment>
<protein>
    <recommendedName>
        <fullName evidence="10">Phosphatidic acid phosphatase type 2/haloperoxidase domain-containing protein</fullName>
    </recommendedName>
</protein>
<feature type="transmembrane region" description="Helical" evidence="5">
    <location>
        <begin position="635"/>
        <end position="652"/>
    </location>
</feature>
<dbReference type="GO" id="GO:0033554">
    <property type="term" value="P:cellular response to stress"/>
    <property type="evidence" value="ECO:0007669"/>
    <property type="project" value="UniProtKB-ARBA"/>
</dbReference>
<dbReference type="Gene3D" id="1.20.144.10">
    <property type="entry name" value="Phosphatidic acid phosphatase type 2/haloperoxidase"/>
    <property type="match status" value="1"/>
</dbReference>
<dbReference type="SUPFAM" id="SSF48317">
    <property type="entry name" value="Acid phosphatase/Vanadium-dependent haloperoxidase"/>
    <property type="match status" value="1"/>
</dbReference>
<dbReference type="GO" id="GO:0005737">
    <property type="term" value="C:cytoplasm"/>
    <property type="evidence" value="ECO:0007669"/>
    <property type="project" value="UniProtKB-SubCell"/>
</dbReference>
<keyword evidence="3" id="KW-0963">Cytoplasm</keyword>
<dbReference type="AlphaFoldDB" id="A0AAN6HF35"/>
<name>A0AAN6HF35_9PEZI</name>
<keyword evidence="4" id="KW-0560">Oxidoreductase</keyword>
<dbReference type="InterPro" id="IPR018170">
    <property type="entry name" value="Aldo/ket_reductase_CS"/>
</dbReference>
<evidence type="ECO:0000313" key="8">
    <source>
        <dbReference type="EMBL" id="KAK0964712.1"/>
    </source>
</evidence>
<organism evidence="8 9">
    <name type="scientific">Friedmanniomyces endolithicus</name>
    <dbReference type="NCBI Taxonomy" id="329885"/>
    <lineage>
        <taxon>Eukaryota</taxon>
        <taxon>Fungi</taxon>
        <taxon>Dikarya</taxon>
        <taxon>Ascomycota</taxon>
        <taxon>Pezizomycotina</taxon>
        <taxon>Dothideomycetes</taxon>
        <taxon>Dothideomycetidae</taxon>
        <taxon>Mycosphaerellales</taxon>
        <taxon>Teratosphaeriaceae</taxon>
        <taxon>Friedmanniomyces</taxon>
    </lineage>
</organism>
<dbReference type="PROSITE" id="PS00798">
    <property type="entry name" value="ALDOKETO_REDUCTASE_1"/>
    <property type="match status" value="1"/>
</dbReference>
<dbReference type="InterPro" id="IPR000326">
    <property type="entry name" value="PAP2/HPO"/>
</dbReference>
<proteinExistence type="inferred from homology"/>
<evidence type="ECO:0000259" key="6">
    <source>
        <dbReference type="Pfam" id="PF00248"/>
    </source>
</evidence>
<dbReference type="InterPro" id="IPR036812">
    <property type="entry name" value="NAD(P)_OxRdtase_dom_sf"/>
</dbReference>
<comment type="caution">
    <text evidence="8">The sequence shown here is derived from an EMBL/GenBank/DDBJ whole genome shotgun (WGS) entry which is preliminary data.</text>
</comment>
<dbReference type="EMBL" id="JAUJLE010000255">
    <property type="protein sequence ID" value="KAK0964712.1"/>
    <property type="molecule type" value="Genomic_DNA"/>
</dbReference>
<gene>
    <name evidence="8" type="ORF">LTR91_018316</name>
</gene>
<dbReference type="GO" id="GO:0042843">
    <property type="term" value="P:D-xylose catabolic process"/>
    <property type="evidence" value="ECO:0007669"/>
    <property type="project" value="UniProtKB-ARBA"/>
</dbReference>
<dbReference type="SUPFAM" id="SSF51430">
    <property type="entry name" value="NAD(P)-linked oxidoreductase"/>
    <property type="match status" value="1"/>
</dbReference>
<dbReference type="InterPro" id="IPR036938">
    <property type="entry name" value="PAP2/HPO_sf"/>
</dbReference>
<feature type="transmembrane region" description="Helical" evidence="5">
    <location>
        <begin position="416"/>
        <end position="437"/>
    </location>
</feature>
<dbReference type="FunFam" id="3.20.20.100:FF:000018">
    <property type="entry name" value="Glycerol dehydrogenase Gcy1"/>
    <property type="match status" value="1"/>
</dbReference>